<feature type="coiled-coil region" evidence="1">
    <location>
        <begin position="220"/>
        <end position="254"/>
    </location>
</feature>
<name>A0ABM3Y879_ERIEU</name>
<keyword evidence="1" id="KW-0175">Coiled coil</keyword>
<feature type="compositionally biased region" description="Acidic residues" evidence="2">
    <location>
        <begin position="323"/>
        <end position="346"/>
    </location>
</feature>
<evidence type="ECO:0000256" key="1">
    <source>
        <dbReference type="SAM" id="Coils"/>
    </source>
</evidence>
<feature type="region of interest" description="Disordered" evidence="2">
    <location>
        <begin position="29"/>
        <end position="54"/>
    </location>
</feature>
<evidence type="ECO:0000313" key="3">
    <source>
        <dbReference type="Proteomes" id="UP001652624"/>
    </source>
</evidence>
<dbReference type="PANTHER" id="PTHR18853:SF9">
    <property type="entry name" value="COILED-COIL DOMAIN-CONTAINING PROTEIN 27"/>
    <property type="match status" value="1"/>
</dbReference>
<feature type="compositionally biased region" description="Acidic residues" evidence="2">
    <location>
        <begin position="280"/>
        <end position="290"/>
    </location>
</feature>
<feature type="region of interest" description="Disordered" evidence="2">
    <location>
        <begin position="280"/>
        <end position="353"/>
    </location>
</feature>
<reference evidence="4" key="1">
    <citation type="submission" date="2025-08" db="UniProtKB">
        <authorList>
            <consortium name="RefSeq"/>
        </authorList>
    </citation>
    <scope>IDENTIFICATION</scope>
</reference>
<feature type="compositionally biased region" description="Basic and acidic residues" evidence="2">
    <location>
        <begin position="291"/>
        <end position="322"/>
    </location>
</feature>
<dbReference type="SUPFAM" id="SSF57997">
    <property type="entry name" value="Tropomyosin"/>
    <property type="match status" value="1"/>
</dbReference>
<organism evidence="3 4">
    <name type="scientific">Erinaceus europaeus</name>
    <name type="common">Western European hedgehog</name>
    <dbReference type="NCBI Taxonomy" id="9365"/>
    <lineage>
        <taxon>Eukaryota</taxon>
        <taxon>Metazoa</taxon>
        <taxon>Chordata</taxon>
        <taxon>Craniata</taxon>
        <taxon>Vertebrata</taxon>
        <taxon>Euteleostomi</taxon>
        <taxon>Mammalia</taxon>
        <taxon>Eutheria</taxon>
        <taxon>Laurasiatheria</taxon>
        <taxon>Eulipotyphla</taxon>
        <taxon>Erinaceidae</taxon>
        <taxon>Erinaceinae</taxon>
        <taxon>Erinaceus</taxon>
    </lineage>
</organism>
<feature type="coiled-coil region" evidence="1">
    <location>
        <begin position="406"/>
        <end position="544"/>
    </location>
</feature>
<evidence type="ECO:0000256" key="2">
    <source>
        <dbReference type="SAM" id="MobiDB-lite"/>
    </source>
</evidence>
<dbReference type="Proteomes" id="UP001652624">
    <property type="component" value="Chromosome 11"/>
</dbReference>
<protein>
    <submittedName>
        <fullName evidence="4">Coiled-coil domain-containing protein 27 isoform X1</fullName>
    </submittedName>
</protein>
<dbReference type="PANTHER" id="PTHR18853">
    <property type="entry name" value="FORKHEAD-ASSOCIATED DOMAIN-CONTAINING PROTEIN 1-RELATED"/>
    <property type="match status" value="1"/>
</dbReference>
<proteinExistence type="predicted"/>
<keyword evidence="3" id="KW-1185">Reference proteome</keyword>
<sequence>MLPKKVSRPKNHILMPDLMAKGLLMLQSVAGRDNHTPPQKLSKKQRSQSKSAQAVNRYYRKMSEVKPDIYSKDIIPKDTSLEDPSSEDTSFLSEMEKLRKAFLLRPGCPQLNTRATSISQCGMAMALPQPKVLSIDSEHWKDDLSSQQEDVKVDEPLPFSKSACEFHYLRQRSQSNLLSPVSSRPSMEQPSSRRRMPWYISVIHEKDHCLFMLGEEVHRLSELKVQILKKDREIQALQEEKEALKKQLKDLLKSKSQDMTFSQGSKETGIISLIVAGGGEEPEVGISEEQEGVKREDERATDEVSKSSADSKESAPEARGVQEEEEEEEEKDHEEEDTVIELDEEKENLNEEWRRSRSMEDTFEEELMMHLGEFERVMQEFQFELEVTRARYSLATGAIMSLQRQVDYQESQLQKINWENELLEKELRERKCQLQTMSDKFSNLREEKKQAEMLGLVEKDNLNLRQKVSDLETELTKRDQTIADFNIKVNQLQEQVKQHQNHLQRWKQLQEDMQNRNETIHQAEQQLRVALESVQSRLERLRSKIIQAAFNITGIKSTSTEISDNDILEALQTIITERTDYYNQLKQKGIKMPPLHPSEIFSSVNKIKKTVPK</sequence>
<dbReference type="RefSeq" id="XP_060057278.1">
    <property type="nucleotide sequence ID" value="XM_060201295.1"/>
</dbReference>
<accession>A0ABM3Y879</accession>
<evidence type="ECO:0000313" key="4">
    <source>
        <dbReference type="RefSeq" id="XP_060057278.1"/>
    </source>
</evidence>
<dbReference type="InterPro" id="IPR052642">
    <property type="entry name" value="CC-FHA_domain"/>
</dbReference>
<dbReference type="GeneID" id="103117232"/>
<gene>
    <name evidence="4" type="primary">CCDC27</name>
</gene>